<dbReference type="SUPFAM" id="SSF53067">
    <property type="entry name" value="Actin-like ATPase domain"/>
    <property type="match status" value="2"/>
</dbReference>
<evidence type="ECO:0000313" key="3">
    <source>
        <dbReference type="Proteomes" id="UP000196386"/>
    </source>
</evidence>
<evidence type="ECO:0000259" key="1">
    <source>
        <dbReference type="Pfam" id="PF17989"/>
    </source>
</evidence>
<dbReference type="Pfam" id="PF17989">
    <property type="entry name" value="ALP_N"/>
    <property type="match status" value="1"/>
</dbReference>
<dbReference type="RefSeq" id="WP_087301227.1">
    <property type="nucleotide sequence ID" value="NZ_NFKP01000010.1"/>
</dbReference>
<dbReference type="Gene3D" id="3.30.420.40">
    <property type="match status" value="2"/>
</dbReference>
<dbReference type="InterPro" id="IPR040607">
    <property type="entry name" value="ALP_N"/>
</dbReference>
<reference evidence="3" key="1">
    <citation type="submission" date="2017-04" db="EMBL/GenBank/DDBJ databases">
        <title>Function of individual gut microbiota members based on whole genome sequencing of pure cultures obtained from chicken caecum.</title>
        <authorList>
            <person name="Medvecky M."/>
            <person name="Cejkova D."/>
            <person name="Polansky O."/>
            <person name="Karasova D."/>
            <person name="Kubasova T."/>
            <person name="Cizek A."/>
            <person name="Rychlik I."/>
        </authorList>
    </citation>
    <scope>NUCLEOTIDE SEQUENCE [LARGE SCALE GENOMIC DNA]</scope>
    <source>
        <strain evidence="3">An175</strain>
    </source>
</reference>
<dbReference type="Proteomes" id="UP000196386">
    <property type="component" value="Unassembled WGS sequence"/>
</dbReference>
<gene>
    <name evidence="2" type="ORF">B5F11_09685</name>
</gene>
<sequence>MLYHNNQMVLGIDMGNYNMKTANVCFPSAYMELAGDGNDFEHTITYNGKHYALGGPRVAQQEDKGSSEDFLILTQFAIARELEANQLPPGTYDIILAATLPPAYLNIPQKRQSMKQFFRRELSYRYNGRWYNINISRVYVCPQATAALYANVLTDEMHRWAENHLIDPSTARPIDLFQKEPSAILIDIGGGTVDIVMLRYGVPQPFNNDFPAKGVIWTYGAIQQEAKAQLGMDISEEAINMFLNGEPVRIGEDAAQIIRKQVSLYANRLLMTLREKQLPFSTAYVLLLGGGACLVRKTWTKLASSFAKLDFLDEIKAIAMGSEVMTQRTLELQEQRKKSKVR</sequence>
<protein>
    <recommendedName>
        <fullName evidence="1">Actin-like protein N-terminal domain-containing protein</fullName>
    </recommendedName>
</protein>
<accession>A0A1Y4MZM8</accession>
<organism evidence="2 3">
    <name type="scientific">Anaerotruncus colihominis</name>
    <dbReference type="NCBI Taxonomy" id="169435"/>
    <lineage>
        <taxon>Bacteria</taxon>
        <taxon>Bacillati</taxon>
        <taxon>Bacillota</taxon>
        <taxon>Clostridia</taxon>
        <taxon>Eubacteriales</taxon>
        <taxon>Oscillospiraceae</taxon>
        <taxon>Anaerotruncus</taxon>
    </lineage>
</organism>
<proteinExistence type="predicted"/>
<name>A0A1Y4MZM8_9FIRM</name>
<dbReference type="AlphaFoldDB" id="A0A1Y4MZM8"/>
<comment type="caution">
    <text evidence="2">The sequence shown here is derived from an EMBL/GenBank/DDBJ whole genome shotgun (WGS) entry which is preliminary data.</text>
</comment>
<evidence type="ECO:0000313" key="2">
    <source>
        <dbReference type="EMBL" id="OUP69348.1"/>
    </source>
</evidence>
<dbReference type="InterPro" id="IPR043129">
    <property type="entry name" value="ATPase_NBD"/>
</dbReference>
<dbReference type="EMBL" id="NFKP01000010">
    <property type="protein sequence ID" value="OUP69348.1"/>
    <property type="molecule type" value="Genomic_DNA"/>
</dbReference>
<feature type="domain" description="Actin-like protein N-terminal" evidence="1">
    <location>
        <begin position="11"/>
        <end position="144"/>
    </location>
</feature>